<dbReference type="Proteomes" id="UP000665020">
    <property type="component" value="Chromosome"/>
</dbReference>
<sequence length="199" mass="23019">MIKNVVFDLGNVLLSYDPRGYLEKKYDDEELINKLYNSVFKSEEWIGLDRGSISQQEAVEILTKRHGFGSEVSDIFRDWEEILQPIQGSIGILEELKDRGYSLYVLSNFHLEAFKLVANYDFFNNFDELVISAEINAVKPEPEIYRYLLANYSLSPEETVFIDDMEDNLLAAEDFGIKTIQFKSPVQLRGDLQELGLFH</sequence>
<proteinExistence type="predicted"/>
<reference evidence="1" key="1">
    <citation type="submission" date="2019-12" db="EMBL/GenBank/DDBJ databases">
        <authorList>
            <person name="zhang j."/>
            <person name="sun C.M."/>
        </authorList>
    </citation>
    <scope>NUCLEOTIDE SEQUENCE</scope>
    <source>
        <strain evidence="1">NS-1</strain>
    </source>
</reference>
<evidence type="ECO:0000313" key="2">
    <source>
        <dbReference type="Proteomes" id="UP000665020"/>
    </source>
</evidence>
<organism evidence="1 2">
    <name type="scientific">Iocasia fonsfrigidae</name>
    <dbReference type="NCBI Taxonomy" id="2682810"/>
    <lineage>
        <taxon>Bacteria</taxon>
        <taxon>Bacillati</taxon>
        <taxon>Bacillota</taxon>
        <taxon>Clostridia</taxon>
        <taxon>Halanaerobiales</taxon>
        <taxon>Halanaerobiaceae</taxon>
        <taxon>Iocasia</taxon>
    </lineage>
</organism>
<dbReference type="NCBIfam" id="TIGR01509">
    <property type="entry name" value="HAD-SF-IA-v3"/>
    <property type="match status" value="1"/>
</dbReference>
<dbReference type="SFLD" id="SFLDG01129">
    <property type="entry name" value="C1.5:_HAD__Beta-PGM__Phosphata"/>
    <property type="match status" value="1"/>
</dbReference>
<keyword evidence="1" id="KW-0378">Hydrolase</keyword>
<evidence type="ECO:0000313" key="1">
    <source>
        <dbReference type="EMBL" id="QTL99635.1"/>
    </source>
</evidence>
<dbReference type="SFLD" id="SFLDS00003">
    <property type="entry name" value="Haloacid_Dehalogenase"/>
    <property type="match status" value="1"/>
</dbReference>
<dbReference type="PANTHER" id="PTHR43611:SF3">
    <property type="entry name" value="FLAVIN MONONUCLEOTIDE HYDROLASE 1, CHLOROPLATIC"/>
    <property type="match status" value="1"/>
</dbReference>
<dbReference type="NCBIfam" id="TIGR01549">
    <property type="entry name" value="HAD-SF-IA-v1"/>
    <property type="match status" value="1"/>
</dbReference>
<name>A0A8A7KHS9_9FIRM</name>
<dbReference type="InterPro" id="IPR023198">
    <property type="entry name" value="PGP-like_dom2"/>
</dbReference>
<protein>
    <submittedName>
        <fullName evidence="1">HAD-IA family hydrolase</fullName>
    </submittedName>
</protein>
<dbReference type="KEGG" id="ifn:GM661_17590"/>
<dbReference type="PANTHER" id="PTHR43611">
    <property type="entry name" value="ALPHA-D-GLUCOSE 1-PHOSPHATE PHOSPHATASE"/>
    <property type="match status" value="1"/>
</dbReference>
<dbReference type="Gene3D" id="3.40.50.1000">
    <property type="entry name" value="HAD superfamily/HAD-like"/>
    <property type="match status" value="1"/>
</dbReference>
<dbReference type="CDD" id="cd02603">
    <property type="entry name" value="HAD_sEH-N_like"/>
    <property type="match status" value="1"/>
</dbReference>
<dbReference type="InterPro" id="IPR036412">
    <property type="entry name" value="HAD-like_sf"/>
</dbReference>
<dbReference type="AlphaFoldDB" id="A0A8A7KHS9"/>
<accession>A0A8A7KHS9</accession>
<dbReference type="GO" id="GO:0016787">
    <property type="term" value="F:hydrolase activity"/>
    <property type="evidence" value="ECO:0007669"/>
    <property type="project" value="UniProtKB-KW"/>
</dbReference>
<dbReference type="RefSeq" id="WP_230867967.1">
    <property type="nucleotide sequence ID" value="NZ_CP046640.1"/>
</dbReference>
<dbReference type="SUPFAM" id="SSF56784">
    <property type="entry name" value="HAD-like"/>
    <property type="match status" value="1"/>
</dbReference>
<dbReference type="PRINTS" id="PR00413">
    <property type="entry name" value="HADHALOGNASE"/>
</dbReference>
<keyword evidence="2" id="KW-1185">Reference proteome</keyword>
<dbReference type="InterPro" id="IPR006439">
    <property type="entry name" value="HAD-SF_hydro_IA"/>
</dbReference>
<gene>
    <name evidence="1" type="ORF">GM661_17590</name>
</gene>
<dbReference type="EMBL" id="CP046640">
    <property type="protein sequence ID" value="QTL99635.1"/>
    <property type="molecule type" value="Genomic_DNA"/>
</dbReference>
<dbReference type="Gene3D" id="1.10.150.240">
    <property type="entry name" value="Putative phosphatase, domain 2"/>
    <property type="match status" value="1"/>
</dbReference>
<dbReference type="Pfam" id="PF00702">
    <property type="entry name" value="Hydrolase"/>
    <property type="match status" value="1"/>
</dbReference>
<dbReference type="InterPro" id="IPR023214">
    <property type="entry name" value="HAD_sf"/>
</dbReference>